<name>A0A0V1M0C6_9BILA</name>
<accession>A0A0V1M0C6</accession>
<reference evidence="1 2" key="1">
    <citation type="submission" date="2015-01" db="EMBL/GenBank/DDBJ databases">
        <title>Evolution of Trichinella species and genotypes.</title>
        <authorList>
            <person name="Korhonen P.K."/>
            <person name="Edoardo P."/>
            <person name="Giuseppe L.R."/>
            <person name="Gasser R.B."/>
        </authorList>
    </citation>
    <scope>NUCLEOTIDE SEQUENCE [LARGE SCALE GENOMIC DNA]</scope>
    <source>
        <strain evidence="1">ISS1980</strain>
    </source>
</reference>
<evidence type="ECO:0000313" key="2">
    <source>
        <dbReference type="Proteomes" id="UP000054843"/>
    </source>
</evidence>
<protein>
    <submittedName>
        <fullName evidence="1">Uncharacterized protein</fullName>
    </submittedName>
</protein>
<dbReference type="AlphaFoldDB" id="A0A0V1M0C6"/>
<gene>
    <name evidence="1" type="ORF">T10_10747</name>
</gene>
<dbReference type="Proteomes" id="UP000054843">
    <property type="component" value="Unassembled WGS sequence"/>
</dbReference>
<evidence type="ECO:0000313" key="1">
    <source>
        <dbReference type="EMBL" id="KRZ64882.1"/>
    </source>
</evidence>
<organism evidence="1 2">
    <name type="scientific">Trichinella papuae</name>
    <dbReference type="NCBI Taxonomy" id="268474"/>
    <lineage>
        <taxon>Eukaryota</taxon>
        <taxon>Metazoa</taxon>
        <taxon>Ecdysozoa</taxon>
        <taxon>Nematoda</taxon>
        <taxon>Enoplea</taxon>
        <taxon>Dorylaimia</taxon>
        <taxon>Trichinellida</taxon>
        <taxon>Trichinellidae</taxon>
        <taxon>Trichinella</taxon>
    </lineage>
</organism>
<sequence length="45" mass="5218">MNVTSPLLVAYFPRYLQKTGQLPMNYSPTTKNISAPLLTAYFFRY</sequence>
<keyword evidence="2" id="KW-1185">Reference proteome</keyword>
<proteinExistence type="predicted"/>
<comment type="caution">
    <text evidence="1">The sequence shown here is derived from an EMBL/GenBank/DDBJ whole genome shotgun (WGS) entry which is preliminary data.</text>
</comment>
<dbReference type="EMBL" id="JYDO01000693">
    <property type="protein sequence ID" value="KRZ64882.1"/>
    <property type="molecule type" value="Genomic_DNA"/>
</dbReference>